<dbReference type="RefSeq" id="XP_021114340.1">
    <property type="nucleotide sequence ID" value="XM_021258681.1"/>
</dbReference>
<dbReference type="KEGG" id="hgl:106009451"/>
<keyword evidence="2" id="KW-1185">Reference proteome</keyword>
<evidence type="ECO:0000313" key="3">
    <source>
        <dbReference type="RefSeq" id="XP_021114340.1"/>
    </source>
</evidence>
<feature type="domain" description="KRAB" evidence="1">
    <location>
        <begin position="15"/>
        <end position="89"/>
    </location>
</feature>
<proteinExistence type="predicted"/>
<accession>A0AAX6T334</accession>
<evidence type="ECO:0000313" key="2">
    <source>
        <dbReference type="Proteomes" id="UP000694906"/>
    </source>
</evidence>
<name>A0AAX6T334_HETGA</name>
<dbReference type="Proteomes" id="UP000694906">
    <property type="component" value="Unplaced"/>
</dbReference>
<dbReference type="CDD" id="cd07765">
    <property type="entry name" value="KRAB_A-box"/>
    <property type="match status" value="1"/>
</dbReference>
<dbReference type="GeneID" id="106009451"/>
<dbReference type="PROSITE" id="PS50805">
    <property type="entry name" value="KRAB"/>
    <property type="match status" value="1"/>
</dbReference>
<dbReference type="AlphaFoldDB" id="A0AAX6T334"/>
<evidence type="ECO:0000259" key="1">
    <source>
        <dbReference type="PROSITE" id="PS50805"/>
    </source>
</evidence>
<dbReference type="InterPro" id="IPR036051">
    <property type="entry name" value="KRAB_dom_sf"/>
</dbReference>
<protein>
    <submittedName>
        <fullName evidence="3">Zinc finger protein 878-like</fullName>
    </submittedName>
</protein>
<dbReference type="InterPro" id="IPR001909">
    <property type="entry name" value="KRAB"/>
</dbReference>
<gene>
    <name evidence="3" type="primary">LOC106009451</name>
</gene>
<dbReference type="GO" id="GO:0006355">
    <property type="term" value="P:regulation of DNA-templated transcription"/>
    <property type="evidence" value="ECO:0007669"/>
    <property type="project" value="InterPro"/>
</dbReference>
<sequence length="111" mass="13383">MQWPVIRDSPSQESVTLEDVAVNFTQEDWALLKPSQKNLYRAVMQETFWNLASVGQKWQYQTIEDVYKNLNRSLRCQVLKKFFKHKESRQHGEMFSKIPDYRVNKKIFRVK</sequence>
<dbReference type="PANTHER" id="PTHR23232">
    <property type="entry name" value="KRAB DOMAIN C2H2 ZINC FINGER"/>
    <property type="match status" value="1"/>
</dbReference>
<reference evidence="3" key="1">
    <citation type="submission" date="2025-08" db="UniProtKB">
        <authorList>
            <consortium name="RefSeq"/>
        </authorList>
    </citation>
    <scope>IDENTIFICATION</scope>
</reference>
<dbReference type="Pfam" id="PF01352">
    <property type="entry name" value="KRAB"/>
    <property type="match status" value="1"/>
</dbReference>
<dbReference type="SMART" id="SM00349">
    <property type="entry name" value="KRAB"/>
    <property type="match status" value="1"/>
</dbReference>
<dbReference type="SUPFAM" id="SSF109640">
    <property type="entry name" value="KRAB domain (Kruppel-associated box)"/>
    <property type="match status" value="1"/>
</dbReference>
<organism evidence="2 3">
    <name type="scientific">Heterocephalus glaber</name>
    <name type="common">Naked mole rat</name>
    <dbReference type="NCBI Taxonomy" id="10181"/>
    <lineage>
        <taxon>Eukaryota</taxon>
        <taxon>Metazoa</taxon>
        <taxon>Chordata</taxon>
        <taxon>Craniata</taxon>
        <taxon>Vertebrata</taxon>
        <taxon>Euteleostomi</taxon>
        <taxon>Mammalia</taxon>
        <taxon>Eutheria</taxon>
        <taxon>Euarchontoglires</taxon>
        <taxon>Glires</taxon>
        <taxon>Rodentia</taxon>
        <taxon>Hystricomorpha</taxon>
        <taxon>Bathyergidae</taxon>
        <taxon>Heterocephalus</taxon>
    </lineage>
</organism>
<dbReference type="PANTHER" id="PTHR23232:SF163">
    <property type="entry name" value="ZINC FINGER PROTEIN 589"/>
    <property type="match status" value="1"/>
</dbReference>
<dbReference type="Gene3D" id="6.10.140.140">
    <property type="match status" value="1"/>
</dbReference>
<dbReference type="InterPro" id="IPR050169">
    <property type="entry name" value="Krueppel_C2H2_ZnF"/>
</dbReference>